<keyword evidence="1" id="KW-0645">Protease</keyword>
<keyword evidence="2" id="KW-1185">Reference proteome</keyword>
<dbReference type="GO" id="GO:0008233">
    <property type="term" value="F:peptidase activity"/>
    <property type="evidence" value="ECO:0007669"/>
    <property type="project" value="UniProtKB-KW"/>
</dbReference>
<evidence type="ECO:0000313" key="2">
    <source>
        <dbReference type="Proteomes" id="UP000199053"/>
    </source>
</evidence>
<reference evidence="2" key="1">
    <citation type="submission" date="2016-10" db="EMBL/GenBank/DDBJ databases">
        <authorList>
            <person name="Varghese N."/>
            <person name="Submissions S."/>
        </authorList>
    </citation>
    <scope>NUCLEOTIDE SEQUENCE [LARGE SCALE GENOMIC DNA]</scope>
    <source>
        <strain evidence="2">DSM 16995</strain>
    </source>
</reference>
<dbReference type="PANTHER" id="PTHR30217:SF10">
    <property type="entry name" value="23S RRNA 5-HYDROXYCYTIDINE C2501 SYNTHASE"/>
    <property type="match status" value="1"/>
</dbReference>
<dbReference type="GO" id="GO:0006508">
    <property type="term" value="P:proteolysis"/>
    <property type="evidence" value="ECO:0007669"/>
    <property type="project" value="UniProtKB-KW"/>
</dbReference>
<dbReference type="EMBL" id="FNGA01000006">
    <property type="protein sequence ID" value="SDL57210.1"/>
    <property type="molecule type" value="Genomic_DNA"/>
</dbReference>
<organism evidence="1 2">
    <name type="scientific">Maridesulfovibrio ferrireducens</name>
    <dbReference type="NCBI Taxonomy" id="246191"/>
    <lineage>
        <taxon>Bacteria</taxon>
        <taxon>Pseudomonadati</taxon>
        <taxon>Thermodesulfobacteriota</taxon>
        <taxon>Desulfovibrionia</taxon>
        <taxon>Desulfovibrionales</taxon>
        <taxon>Desulfovibrionaceae</taxon>
        <taxon>Maridesulfovibrio</taxon>
    </lineage>
</organism>
<accession>A0A1G9L5J2</accession>
<gene>
    <name evidence="1" type="ORF">SAMN05660337_3285</name>
</gene>
<dbReference type="InterPro" id="IPR001539">
    <property type="entry name" value="Peptidase_U32"/>
</dbReference>
<keyword evidence="1" id="KW-0378">Hydrolase</keyword>
<name>A0A1G9L5J2_9BACT</name>
<dbReference type="Proteomes" id="UP000199053">
    <property type="component" value="Unassembled WGS sequence"/>
</dbReference>
<evidence type="ECO:0000313" key="1">
    <source>
        <dbReference type="EMBL" id="SDL57210.1"/>
    </source>
</evidence>
<dbReference type="InterPro" id="IPR051454">
    <property type="entry name" value="RNA/ubiquinone_mod_enzymes"/>
</dbReference>
<sequence length="658" mass="73437">MTKHKPEILAPAGDKSSFLAAIAAGADAVYAGLKHFSARMEADNFSTSELAALAQLGRENGVKTYIPMNTLIKPDDIDSAARLLDRVARTIKPDGIIVQDLAMVNIARQTGYEGEIHLSTLANVSHPAALKVAAELGVTRVVIPRELNLEEIKQMAEACPESITLEMFVHGALCYSVSGRCYWSSYFGGKSSLRGRCVQPCRRLYGGSSRKDQPKRLFSCLDLSLDVLTKPMLSVPEVSSWKIEGRKKGPHYVYYTVTGYRMLRDHPNDAKVRKTAVELLELALSRPSSHSNFLPQRPFVPLDPNNETGSGFLIGITKQEKNGKPYFECRQELLSGDFLRIGYQDQPGHQTLKIRRSVPKRGKVSIPIQGKARLKSGTRVFLIDRREEGLVNSLKKLETALSKIKVPEKTSSSVQVDLPHPFNPTERVKVLSLQRNPPRGKNKFGTGIWLSANALDRTPKPLVSKIWWHLPPVIWPNEESEIKQLVAYCLEHGATEFVLGSPWQKGLFPDDDNLHFHAGPFCNVSNPLALMELYEMGFSSAFVSPELSKADFLALPAHSPLPLGIVTKGLWPLGISRIIAEETELMSPIYSQKKEICWVRKYNQNYWVYPGWELDLGVVTKKLESAGYSMFLTITESWPKAVPTPTRTSTFNWDLSLL</sequence>
<dbReference type="OrthoDB" id="9807498at2"/>
<protein>
    <submittedName>
        <fullName evidence="1">Putative protease</fullName>
    </submittedName>
</protein>
<dbReference type="Pfam" id="PF01136">
    <property type="entry name" value="Peptidase_U32"/>
    <property type="match status" value="1"/>
</dbReference>
<dbReference type="AlphaFoldDB" id="A0A1G9L5J2"/>
<dbReference type="PANTHER" id="PTHR30217">
    <property type="entry name" value="PEPTIDASE U32 FAMILY"/>
    <property type="match status" value="1"/>
</dbReference>
<dbReference type="RefSeq" id="WP_092163062.1">
    <property type="nucleotide sequence ID" value="NZ_FNGA01000006.1"/>
</dbReference>
<proteinExistence type="predicted"/>
<dbReference type="STRING" id="246191.SAMN05660337_3285"/>